<keyword evidence="1" id="KW-1133">Transmembrane helix</keyword>
<evidence type="ECO:0000313" key="3">
    <source>
        <dbReference type="EMBL" id="MFC7581903.1"/>
    </source>
</evidence>
<evidence type="ECO:0000259" key="2">
    <source>
        <dbReference type="Pfam" id="PF09990"/>
    </source>
</evidence>
<keyword evidence="1" id="KW-0812">Transmembrane</keyword>
<organism evidence="3 4">
    <name type="scientific">Schaalia naturae</name>
    <dbReference type="NCBI Taxonomy" id="635203"/>
    <lineage>
        <taxon>Bacteria</taxon>
        <taxon>Bacillati</taxon>
        <taxon>Actinomycetota</taxon>
        <taxon>Actinomycetes</taxon>
        <taxon>Actinomycetales</taxon>
        <taxon>Actinomycetaceae</taxon>
        <taxon>Schaalia</taxon>
    </lineage>
</organism>
<dbReference type="Pfam" id="PF09990">
    <property type="entry name" value="DUF2231"/>
    <property type="match status" value="1"/>
</dbReference>
<feature type="transmembrane region" description="Helical" evidence="1">
    <location>
        <begin position="41"/>
        <end position="62"/>
    </location>
</feature>
<keyword evidence="4" id="KW-1185">Reference proteome</keyword>
<proteinExistence type="predicted"/>
<feature type="transmembrane region" description="Helical" evidence="1">
    <location>
        <begin position="126"/>
        <end position="151"/>
    </location>
</feature>
<accession>A0ABW2SRC0</accession>
<dbReference type="EMBL" id="JBHTEF010000001">
    <property type="protein sequence ID" value="MFC7581903.1"/>
    <property type="molecule type" value="Genomic_DNA"/>
</dbReference>
<keyword evidence="1" id="KW-0472">Membrane</keyword>
<feature type="transmembrane region" description="Helical" evidence="1">
    <location>
        <begin position="13"/>
        <end position="34"/>
    </location>
</feature>
<feature type="domain" description="DUF2231" evidence="2">
    <location>
        <begin position="7"/>
        <end position="161"/>
    </location>
</feature>
<protein>
    <submittedName>
        <fullName evidence="3">DUF2231 domain-containing protein</fullName>
    </submittedName>
</protein>
<dbReference type="Proteomes" id="UP001596527">
    <property type="component" value="Unassembled WGS sequence"/>
</dbReference>
<sequence length="161" mass="17300">MTWLLGGIPMHPLFVHAAVVLIPIVALLAIAAAWNTRTRDWLGIAFPIIASLTLVAAAFTSASGEALATQVEQTAAVTAHTSIADLAVAAGFLLFLISWVQWVWIHNYTTVRPGHTQARVTNPQTIRRWTTVISIVQTVIAVFALVAIVIVGDTGARAVWQ</sequence>
<evidence type="ECO:0000256" key="1">
    <source>
        <dbReference type="SAM" id="Phobius"/>
    </source>
</evidence>
<gene>
    <name evidence="3" type="ORF">ACFQWG_11920</name>
</gene>
<reference evidence="4" key="1">
    <citation type="journal article" date="2019" name="Int. J. Syst. Evol. Microbiol.">
        <title>The Global Catalogue of Microorganisms (GCM) 10K type strain sequencing project: providing services to taxonomists for standard genome sequencing and annotation.</title>
        <authorList>
            <consortium name="The Broad Institute Genomics Platform"/>
            <consortium name="The Broad Institute Genome Sequencing Center for Infectious Disease"/>
            <person name="Wu L."/>
            <person name="Ma J."/>
        </authorList>
    </citation>
    <scope>NUCLEOTIDE SEQUENCE [LARGE SCALE GENOMIC DNA]</scope>
    <source>
        <strain evidence="4">CCUG 56698</strain>
    </source>
</reference>
<feature type="transmembrane region" description="Helical" evidence="1">
    <location>
        <begin position="82"/>
        <end position="105"/>
    </location>
</feature>
<name>A0ABW2SRC0_9ACTO</name>
<dbReference type="RefSeq" id="WP_157773968.1">
    <property type="nucleotide sequence ID" value="NZ_JBHTEF010000001.1"/>
</dbReference>
<comment type="caution">
    <text evidence="3">The sequence shown here is derived from an EMBL/GenBank/DDBJ whole genome shotgun (WGS) entry which is preliminary data.</text>
</comment>
<evidence type="ECO:0000313" key="4">
    <source>
        <dbReference type="Proteomes" id="UP001596527"/>
    </source>
</evidence>
<dbReference type="InterPro" id="IPR019251">
    <property type="entry name" value="DUF2231_TM"/>
</dbReference>